<dbReference type="Gene3D" id="3.40.720.10">
    <property type="entry name" value="Alkaline Phosphatase, subunit A"/>
    <property type="match status" value="1"/>
</dbReference>
<dbReference type="EMBL" id="JACHWR010000004">
    <property type="protein sequence ID" value="MBB3045062.1"/>
    <property type="molecule type" value="Genomic_DNA"/>
</dbReference>
<feature type="domain" description="Sulfatase N-terminal" evidence="3">
    <location>
        <begin position="313"/>
        <end position="487"/>
    </location>
</feature>
<keyword evidence="5" id="KW-1185">Reference proteome</keyword>
<feature type="transmembrane region" description="Helical" evidence="2">
    <location>
        <begin position="12"/>
        <end position="30"/>
    </location>
</feature>
<sequence length="577" mass="62598">MLDERPTRRWRAVPAALVTGCAALLVLAALNVPDRLEQVGPAALVRLPLELLVLLAAALLLPPNRPRLRTTYAVAAGLLVAVTAILRVLDLGFREALNRPFDVLIDWQYAGRLAETLRGSVGAGRGTALLVVAALLAVALLVVLPLAALRLTRVAGRDRGAAGRVLAVLAALWLVLALAGVDSGGRAVAGHGTAAYLYGEISRIPSELADGREFARAAQEDPYRDVPGSRLLTALRGKDVLIVFVESYGRVAVEDPAISPGVRDVLTRGSARLAADGFGARTAWLTSPTFGAVSWLAHSTLQSGLWVDSEQRYDHLVTSPRLTLSRLFARAGWRTVADVPANTRDWPQGDYYGYDRVYDSRNVGYRGPRFGYPTMPDQYTLDAFHRLELAARHRRPVLAEIDLISSHAPWSRTPRLIPQATVGDGSAFLGMPETLPSEGDIWPDPDRVRAAYAGAIKYSLRAFTRFLTAYGDDDTVVVLLGDHQPATIVSGSHAGFDVPVSVIARDPMVLDRISSWGWRPGLLPATDAPVWRMDAFRDRFLAAYGPATPRRDRTTRRAAPARPAARPSRSMPAARPR</sequence>
<comment type="caution">
    <text evidence="4">The sequence shown here is derived from an EMBL/GenBank/DDBJ whole genome shotgun (WGS) entry which is preliminary data.</text>
</comment>
<dbReference type="Proteomes" id="UP000589626">
    <property type="component" value="Unassembled WGS sequence"/>
</dbReference>
<evidence type="ECO:0000313" key="4">
    <source>
        <dbReference type="EMBL" id="MBB3045062.1"/>
    </source>
</evidence>
<evidence type="ECO:0000256" key="1">
    <source>
        <dbReference type="SAM" id="MobiDB-lite"/>
    </source>
</evidence>
<dbReference type="SUPFAM" id="SSF53649">
    <property type="entry name" value="Alkaline phosphatase-like"/>
    <property type="match status" value="1"/>
</dbReference>
<keyword evidence="2" id="KW-1133">Transmembrane helix</keyword>
<reference evidence="4 5" key="1">
    <citation type="submission" date="2020-08" db="EMBL/GenBank/DDBJ databases">
        <title>Sequencing the genomes of 1000 actinobacteria strains.</title>
        <authorList>
            <person name="Klenk H.-P."/>
        </authorList>
    </citation>
    <scope>NUCLEOTIDE SEQUENCE [LARGE SCALE GENOMIC DNA]</scope>
    <source>
        <strain evidence="4 5">DSM 105498</strain>
    </source>
</reference>
<feature type="transmembrane region" description="Helical" evidence="2">
    <location>
        <begin position="42"/>
        <end position="60"/>
    </location>
</feature>
<dbReference type="InterPro" id="IPR017850">
    <property type="entry name" value="Alkaline_phosphatase_core_sf"/>
</dbReference>
<dbReference type="AlphaFoldDB" id="A0A7W4Z3K2"/>
<accession>A0A7W4Z3K2</accession>
<protein>
    <recommendedName>
        <fullName evidence="3">Sulfatase N-terminal domain-containing protein</fullName>
    </recommendedName>
</protein>
<feature type="compositionally biased region" description="Low complexity" evidence="1">
    <location>
        <begin position="557"/>
        <end position="577"/>
    </location>
</feature>
<dbReference type="InterPro" id="IPR000917">
    <property type="entry name" value="Sulfatase_N"/>
</dbReference>
<evidence type="ECO:0000259" key="3">
    <source>
        <dbReference type="Pfam" id="PF00884"/>
    </source>
</evidence>
<feature type="transmembrane region" description="Helical" evidence="2">
    <location>
        <begin position="128"/>
        <end position="149"/>
    </location>
</feature>
<proteinExistence type="predicted"/>
<organism evidence="4 5">
    <name type="scientific">Nocardioides soli</name>
    <dbReference type="NCBI Taxonomy" id="1036020"/>
    <lineage>
        <taxon>Bacteria</taxon>
        <taxon>Bacillati</taxon>
        <taxon>Actinomycetota</taxon>
        <taxon>Actinomycetes</taxon>
        <taxon>Propionibacteriales</taxon>
        <taxon>Nocardioidaceae</taxon>
        <taxon>Nocardioides</taxon>
    </lineage>
</organism>
<keyword evidence="2" id="KW-0472">Membrane</keyword>
<evidence type="ECO:0000313" key="5">
    <source>
        <dbReference type="Proteomes" id="UP000589626"/>
    </source>
</evidence>
<feature type="region of interest" description="Disordered" evidence="1">
    <location>
        <begin position="547"/>
        <end position="577"/>
    </location>
</feature>
<feature type="transmembrane region" description="Helical" evidence="2">
    <location>
        <begin position="161"/>
        <end position="181"/>
    </location>
</feature>
<gene>
    <name evidence="4" type="ORF">FHU40_004915</name>
</gene>
<evidence type="ECO:0000256" key="2">
    <source>
        <dbReference type="SAM" id="Phobius"/>
    </source>
</evidence>
<keyword evidence="2" id="KW-0812">Transmembrane</keyword>
<name>A0A7W4Z3K2_9ACTN</name>
<feature type="transmembrane region" description="Helical" evidence="2">
    <location>
        <begin position="72"/>
        <end position="89"/>
    </location>
</feature>
<dbReference type="Pfam" id="PF00884">
    <property type="entry name" value="Sulfatase"/>
    <property type="match status" value="1"/>
</dbReference>